<dbReference type="Proteomes" id="UP001232063">
    <property type="component" value="Unassembled WGS sequence"/>
</dbReference>
<dbReference type="Pfam" id="PF21837">
    <property type="entry name" value="DUF6896"/>
    <property type="match status" value="1"/>
</dbReference>
<gene>
    <name evidence="2" type="ORF">QNI22_02225</name>
</gene>
<dbReference type="EMBL" id="JASJOU010000001">
    <property type="protein sequence ID" value="MDJ1499441.1"/>
    <property type="molecule type" value="Genomic_DNA"/>
</dbReference>
<feature type="domain" description="DUF6896" evidence="1">
    <location>
        <begin position="12"/>
        <end position="142"/>
    </location>
</feature>
<proteinExistence type="predicted"/>
<dbReference type="RefSeq" id="WP_314508960.1">
    <property type="nucleotide sequence ID" value="NZ_JASJOU010000001.1"/>
</dbReference>
<comment type="caution">
    <text evidence="2">The sequence shown here is derived from an EMBL/GenBank/DDBJ whole genome shotgun (WGS) entry which is preliminary data.</text>
</comment>
<name>A0AAE3UCJ5_9BACT</name>
<evidence type="ECO:0000313" key="2">
    <source>
        <dbReference type="EMBL" id="MDJ1499441.1"/>
    </source>
</evidence>
<reference evidence="2" key="1">
    <citation type="submission" date="2023-05" db="EMBL/GenBank/DDBJ databases">
        <authorList>
            <person name="Zhang X."/>
        </authorList>
    </citation>
    <scope>NUCLEOTIDE SEQUENCE</scope>
    <source>
        <strain evidence="2">BD1B2-1</strain>
    </source>
</reference>
<keyword evidence="3" id="KW-1185">Reference proteome</keyword>
<accession>A0AAE3UCJ5</accession>
<dbReference type="InterPro" id="IPR054191">
    <property type="entry name" value="DUF6896"/>
</dbReference>
<protein>
    <recommendedName>
        <fullName evidence="1">DUF6896 domain-containing protein</fullName>
    </recommendedName>
</protein>
<evidence type="ECO:0000313" key="3">
    <source>
        <dbReference type="Proteomes" id="UP001232063"/>
    </source>
</evidence>
<evidence type="ECO:0000259" key="1">
    <source>
        <dbReference type="Pfam" id="PF21837"/>
    </source>
</evidence>
<sequence length="158" mass="18317">MNTPENELTRLVEWIRLYIRKVEEIHLTFIKTFEITSPLSAWVAGQIPQMGFIHVNGILSSYQFHGIGCRVTIRKQTIDFDYGRDHRTDGFDPWRIFLFLRDKTKDPLSTLSVKELETLFGVLGKNGVILKPSMSLGSHLYYFNSYLVPNETKVPTHK</sequence>
<dbReference type="AlphaFoldDB" id="A0AAE3UCJ5"/>
<organism evidence="2 3">
    <name type="scientific">Xanthocytophaga agilis</name>
    <dbReference type="NCBI Taxonomy" id="3048010"/>
    <lineage>
        <taxon>Bacteria</taxon>
        <taxon>Pseudomonadati</taxon>
        <taxon>Bacteroidota</taxon>
        <taxon>Cytophagia</taxon>
        <taxon>Cytophagales</taxon>
        <taxon>Rhodocytophagaceae</taxon>
        <taxon>Xanthocytophaga</taxon>
    </lineage>
</organism>